<dbReference type="PANTHER" id="PTHR47981:SF42">
    <property type="entry name" value="RAS-RELATED PROTEIN RAB-7L1-LIKE ISOFORM X1"/>
    <property type="match status" value="1"/>
</dbReference>
<dbReference type="GO" id="GO:0005764">
    <property type="term" value="C:lysosome"/>
    <property type="evidence" value="ECO:0007669"/>
    <property type="project" value="TreeGrafter"/>
</dbReference>
<feature type="region of interest" description="Disordered" evidence="4">
    <location>
        <begin position="1"/>
        <end position="25"/>
    </location>
</feature>
<gene>
    <name evidence="5" type="primary">RAB29</name>
    <name evidence="5" type="ORF">CDAR_239461</name>
</gene>
<sequence>MMLPNEYRSPRTVIKSDTSDDEDQVPVNYYTPSRLNTSNSLHSSYMTETGNGVCDLESSGVFVAGYTGPIHKWEHPGYQFLTESANVTTSTVERLFKIIIVGDATVGKTSFVQRYVNDIFRKDYKGTVGVDFAMKVLWKSEKEVLKLQLWDIAGQERFTWMTRVYYRDAQGCIVMFDLNKRSTFHSAMKWKKDVDAKCQLPDGSTLPAILLGNKCDLSIRDVNQDEIEYAYKKGNYIGWTEVSAKEGLMVDDCMKFLVDAMLGREVGKVSVLEDQKIDGEQDKVDISKKAKKKKGCCK</sequence>
<evidence type="ECO:0000313" key="5">
    <source>
        <dbReference type="EMBL" id="GIY35473.1"/>
    </source>
</evidence>
<dbReference type="EMBL" id="BPLQ01008169">
    <property type="protein sequence ID" value="GIY35473.1"/>
    <property type="molecule type" value="Genomic_DNA"/>
</dbReference>
<evidence type="ECO:0000313" key="6">
    <source>
        <dbReference type="Proteomes" id="UP001054837"/>
    </source>
</evidence>
<dbReference type="GO" id="GO:0005525">
    <property type="term" value="F:GTP binding"/>
    <property type="evidence" value="ECO:0007669"/>
    <property type="project" value="UniProtKB-KW"/>
</dbReference>
<dbReference type="PANTHER" id="PTHR47981">
    <property type="entry name" value="RAB FAMILY"/>
    <property type="match status" value="1"/>
</dbReference>
<dbReference type="SUPFAM" id="SSF52540">
    <property type="entry name" value="P-loop containing nucleoside triphosphate hydrolases"/>
    <property type="match status" value="1"/>
</dbReference>
<protein>
    <submittedName>
        <fullName evidence="5">Ras-related protein Rab-7L1</fullName>
    </submittedName>
</protein>
<accession>A0AAV4SM53</accession>
<keyword evidence="2" id="KW-0547">Nucleotide-binding</keyword>
<keyword evidence="3" id="KW-0342">GTP-binding</keyword>
<dbReference type="GO" id="GO:0005770">
    <property type="term" value="C:late endosome"/>
    <property type="evidence" value="ECO:0007669"/>
    <property type="project" value="TreeGrafter"/>
</dbReference>
<dbReference type="NCBIfam" id="TIGR00231">
    <property type="entry name" value="small_GTP"/>
    <property type="match status" value="1"/>
</dbReference>
<comment type="caution">
    <text evidence="5">The sequence shown here is derived from an EMBL/GenBank/DDBJ whole genome shotgun (WGS) entry which is preliminary data.</text>
</comment>
<dbReference type="PROSITE" id="PS51421">
    <property type="entry name" value="RAS"/>
    <property type="match status" value="1"/>
</dbReference>
<dbReference type="Pfam" id="PF00071">
    <property type="entry name" value="Ras"/>
    <property type="match status" value="1"/>
</dbReference>
<organism evidence="5 6">
    <name type="scientific">Caerostris darwini</name>
    <dbReference type="NCBI Taxonomy" id="1538125"/>
    <lineage>
        <taxon>Eukaryota</taxon>
        <taxon>Metazoa</taxon>
        <taxon>Ecdysozoa</taxon>
        <taxon>Arthropoda</taxon>
        <taxon>Chelicerata</taxon>
        <taxon>Arachnida</taxon>
        <taxon>Araneae</taxon>
        <taxon>Araneomorphae</taxon>
        <taxon>Entelegynae</taxon>
        <taxon>Araneoidea</taxon>
        <taxon>Araneidae</taxon>
        <taxon>Caerostris</taxon>
    </lineage>
</organism>
<dbReference type="PROSITE" id="PS51420">
    <property type="entry name" value="RHO"/>
    <property type="match status" value="1"/>
</dbReference>
<name>A0AAV4SM53_9ARAC</name>
<dbReference type="InterPro" id="IPR027417">
    <property type="entry name" value="P-loop_NTPase"/>
</dbReference>
<evidence type="ECO:0000256" key="2">
    <source>
        <dbReference type="ARBA" id="ARBA00022741"/>
    </source>
</evidence>
<evidence type="ECO:0000256" key="3">
    <source>
        <dbReference type="ARBA" id="ARBA00023134"/>
    </source>
</evidence>
<dbReference type="GO" id="GO:0045335">
    <property type="term" value="C:phagocytic vesicle"/>
    <property type="evidence" value="ECO:0007669"/>
    <property type="project" value="TreeGrafter"/>
</dbReference>
<dbReference type="AlphaFoldDB" id="A0AAV4SM53"/>
<dbReference type="GO" id="GO:0003924">
    <property type="term" value="F:GTPase activity"/>
    <property type="evidence" value="ECO:0007669"/>
    <property type="project" value="InterPro"/>
</dbReference>
<proteinExistence type="inferred from homology"/>
<comment type="similarity">
    <text evidence="1">Belongs to the small GTPase superfamily. Rab family.</text>
</comment>
<dbReference type="InterPro" id="IPR001806">
    <property type="entry name" value="Small_GTPase"/>
</dbReference>
<evidence type="ECO:0000256" key="1">
    <source>
        <dbReference type="ARBA" id="ARBA00006270"/>
    </source>
</evidence>
<dbReference type="GO" id="GO:0090385">
    <property type="term" value="P:phagosome-lysosome fusion"/>
    <property type="evidence" value="ECO:0007669"/>
    <property type="project" value="TreeGrafter"/>
</dbReference>
<dbReference type="PRINTS" id="PR00449">
    <property type="entry name" value="RASTRNSFRMNG"/>
</dbReference>
<dbReference type="SMART" id="SM00174">
    <property type="entry name" value="RHO"/>
    <property type="match status" value="1"/>
</dbReference>
<dbReference type="GO" id="GO:0008333">
    <property type="term" value="P:endosome to lysosome transport"/>
    <property type="evidence" value="ECO:0007669"/>
    <property type="project" value="TreeGrafter"/>
</dbReference>
<evidence type="ECO:0000256" key="4">
    <source>
        <dbReference type="SAM" id="MobiDB-lite"/>
    </source>
</evidence>
<dbReference type="PROSITE" id="PS51419">
    <property type="entry name" value="RAB"/>
    <property type="match status" value="1"/>
</dbReference>
<dbReference type="InterPro" id="IPR005225">
    <property type="entry name" value="Small_GTP-bd"/>
</dbReference>
<dbReference type="FunFam" id="3.40.50.300:FF:002133">
    <property type="entry name" value="Ras family protein"/>
    <property type="match status" value="1"/>
</dbReference>
<reference evidence="5 6" key="1">
    <citation type="submission" date="2021-06" db="EMBL/GenBank/DDBJ databases">
        <title>Caerostris darwini draft genome.</title>
        <authorList>
            <person name="Kono N."/>
            <person name="Arakawa K."/>
        </authorList>
    </citation>
    <scope>NUCLEOTIDE SEQUENCE [LARGE SCALE GENOMIC DNA]</scope>
</reference>
<dbReference type="Gene3D" id="3.40.50.300">
    <property type="entry name" value="P-loop containing nucleotide triphosphate hydrolases"/>
    <property type="match status" value="1"/>
</dbReference>
<dbReference type="SMART" id="SM00176">
    <property type="entry name" value="RAN"/>
    <property type="match status" value="1"/>
</dbReference>
<dbReference type="SMART" id="SM00175">
    <property type="entry name" value="RAB"/>
    <property type="match status" value="1"/>
</dbReference>
<dbReference type="Proteomes" id="UP001054837">
    <property type="component" value="Unassembled WGS sequence"/>
</dbReference>
<dbReference type="SMART" id="SM00173">
    <property type="entry name" value="RAS"/>
    <property type="match status" value="1"/>
</dbReference>
<keyword evidence="6" id="KW-1185">Reference proteome</keyword>